<protein>
    <recommendedName>
        <fullName evidence="4">Integral membrane protein</fullName>
    </recommendedName>
</protein>
<feature type="transmembrane region" description="Helical" evidence="1">
    <location>
        <begin position="18"/>
        <end position="35"/>
    </location>
</feature>
<evidence type="ECO:0000256" key="1">
    <source>
        <dbReference type="SAM" id="Phobius"/>
    </source>
</evidence>
<feature type="transmembrane region" description="Helical" evidence="1">
    <location>
        <begin position="77"/>
        <end position="95"/>
    </location>
</feature>
<sequence>MYITFAVEGGEVTFQPNIWGMLIGVILPIAVGLVTKHTTHPGAKATLLLFLSALNGFLTEFIAAQVSDAGYDMATALWTWGGSFVLAVAVHFGYFKPAGTTDWAQRNMVK</sequence>
<proteinExistence type="predicted"/>
<accession>A0ABN3P2I9</accession>
<organism evidence="2 3">
    <name type="scientific">Streptomyces levis</name>
    <dbReference type="NCBI Taxonomy" id="285566"/>
    <lineage>
        <taxon>Bacteria</taxon>
        <taxon>Bacillati</taxon>
        <taxon>Actinomycetota</taxon>
        <taxon>Actinomycetes</taxon>
        <taxon>Kitasatosporales</taxon>
        <taxon>Streptomycetaceae</taxon>
        <taxon>Streptomyces</taxon>
    </lineage>
</organism>
<feature type="transmembrane region" description="Helical" evidence="1">
    <location>
        <begin position="47"/>
        <end position="65"/>
    </location>
</feature>
<dbReference type="RefSeq" id="WP_344542988.1">
    <property type="nucleotide sequence ID" value="NZ_BAAATM010000022.1"/>
</dbReference>
<reference evidence="2 3" key="1">
    <citation type="journal article" date="2019" name="Int. J. Syst. Evol. Microbiol.">
        <title>The Global Catalogue of Microorganisms (GCM) 10K type strain sequencing project: providing services to taxonomists for standard genome sequencing and annotation.</title>
        <authorList>
            <consortium name="The Broad Institute Genomics Platform"/>
            <consortium name="The Broad Institute Genome Sequencing Center for Infectious Disease"/>
            <person name="Wu L."/>
            <person name="Ma J."/>
        </authorList>
    </citation>
    <scope>NUCLEOTIDE SEQUENCE [LARGE SCALE GENOMIC DNA]</scope>
    <source>
        <strain evidence="2 3">JCM 6924</strain>
    </source>
</reference>
<keyword evidence="1" id="KW-1133">Transmembrane helix</keyword>
<evidence type="ECO:0008006" key="4">
    <source>
        <dbReference type="Google" id="ProtNLM"/>
    </source>
</evidence>
<name>A0ABN3P2I9_9ACTN</name>
<gene>
    <name evidence="2" type="ORF">GCM10010423_65020</name>
</gene>
<dbReference type="Proteomes" id="UP001501095">
    <property type="component" value="Unassembled WGS sequence"/>
</dbReference>
<keyword evidence="1" id="KW-0472">Membrane</keyword>
<keyword evidence="1" id="KW-0812">Transmembrane</keyword>
<comment type="caution">
    <text evidence="2">The sequence shown here is derived from an EMBL/GenBank/DDBJ whole genome shotgun (WGS) entry which is preliminary data.</text>
</comment>
<evidence type="ECO:0000313" key="3">
    <source>
        <dbReference type="Proteomes" id="UP001501095"/>
    </source>
</evidence>
<evidence type="ECO:0000313" key="2">
    <source>
        <dbReference type="EMBL" id="GAA2554837.1"/>
    </source>
</evidence>
<keyword evidence="3" id="KW-1185">Reference proteome</keyword>
<dbReference type="EMBL" id="BAAATM010000022">
    <property type="protein sequence ID" value="GAA2554837.1"/>
    <property type="molecule type" value="Genomic_DNA"/>
</dbReference>